<evidence type="ECO:0000313" key="3">
    <source>
        <dbReference type="Proteomes" id="UP000311382"/>
    </source>
</evidence>
<feature type="region of interest" description="Disordered" evidence="1">
    <location>
        <begin position="165"/>
        <end position="292"/>
    </location>
</feature>
<feature type="compositionally biased region" description="Low complexity" evidence="1">
    <location>
        <begin position="248"/>
        <end position="270"/>
    </location>
</feature>
<dbReference type="Proteomes" id="UP000311382">
    <property type="component" value="Unassembled WGS sequence"/>
</dbReference>
<keyword evidence="3" id="KW-1185">Reference proteome</keyword>
<feature type="non-terminal residue" evidence="2">
    <location>
        <position position="1"/>
    </location>
</feature>
<dbReference type="EMBL" id="SOZI01000346">
    <property type="protein sequence ID" value="TNY16885.1"/>
    <property type="molecule type" value="Genomic_DNA"/>
</dbReference>
<proteinExistence type="predicted"/>
<dbReference type="AlphaFoldDB" id="A0A5C5FJK9"/>
<organism evidence="2 3">
    <name type="scientific">Rhodotorula diobovata</name>
    <dbReference type="NCBI Taxonomy" id="5288"/>
    <lineage>
        <taxon>Eukaryota</taxon>
        <taxon>Fungi</taxon>
        <taxon>Dikarya</taxon>
        <taxon>Basidiomycota</taxon>
        <taxon>Pucciniomycotina</taxon>
        <taxon>Microbotryomycetes</taxon>
        <taxon>Sporidiobolales</taxon>
        <taxon>Sporidiobolaceae</taxon>
        <taxon>Rhodotorula</taxon>
    </lineage>
</organism>
<feature type="compositionally biased region" description="Acidic residues" evidence="1">
    <location>
        <begin position="280"/>
        <end position="292"/>
    </location>
</feature>
<reference evidence="2 3" key="1">
    <citation type="submission" date="2019-03" db="EMBL/GenBank/DDBJ databases">
        <title>Rhodosporidium diobovatum UCD-FST 08-225 genome sequencing, assembly, and annotation.</title>
        <authorList>
            <person name="Fakankun I.U."/>
            <person name="Fristensky B."/>
            <person name="Levin D.B."/>
        </authorList>
    </citation>
    <scope>NUCLEOTIDE SEQUENCE [LARGE SCALE GENOMIC DNA]</scope>
    <source>
        <strain evidence="2 3">UCD-FST 08-225</strain>
    </source>
</reference>
<name>A0A5C5FJK9_9BASI</name>
<sequence>LVSSIQLPQGSSTSRMRSGDVLLQTGSADEAAVLRCTASSAGLEVATPVGRHGLVLHYVAPVEGALEDVVRALEERAPEGREVVRGRPRWLGAGRGDHGSVLVLLWDPALVSTLCSGSGDLLSTSLGRLKCERAREGRPRMPPAAPRLALAAKSKLAKPNLALNLPRAQGGSAKEPRINTSTRPATPARIQQPAPKPTPVLDDSESLSSVCPDNISAEEMAEQAANAPADPSPATAFLEELLGSPTEAGTPPRSSSTSARAPSPSTSWRSGASDAGDASGEVDEGANESWAD</sequence>
<evidence type="ECO:0000256" key="1">
    <source>
        <dbReference type="SAM" id="MobiDB-lite"/>
    </source>
</evidence>
<protein>
    <submittedName>
        <fullName evidence="2">Uncharacterized protein</fullName>
    </submittedName>
</protein>
<feature type="non-terminal residue" evidence="2">
    <location>
        <position position="292"/>
    </location>
</feature>
<accession>A0A5C5FJK9</accession>
<comment type="caution">
    <text evidence="2">The sequence shown here is derived from an EMBL/GenBank/DDBJ whole genome shotgun (WGS) entry which is preliminary data.</text>
</comment>
<evidence type="ECO:0000313" key="2">
    <source>
        <dbReference type="EMBL" id="TNY16885.1"/>
    </source>
</evidence>
<gene>
    <name evidence="2" type="ORF">DMC30DRAFT_410158</name>
</gene>